<dbReference type="HAMAP" id="MF_00003">
    <property type="entry name" value="RbfA"/>
    <property type="match status" value="1"/>
</dbReference>
<dbReference type="NCBIfam" id="TIGR00082">
    <property type="entry name" value="rbfA"/>
    <property type="match status" value="1"/>
</dbReference>
<dbReference type="Proteomes" id="UP000231550">
    <property type="component" value="Unassembled WGS sequence"/>
</dbReference>
<evidence type="ECO:0000256" key="2">
    <source>
        <dbReference type="HAMAP-Rule" id="MF_00003"/>
    </source>
</evidence>
<reference evidence="3 4" key="1">
    <citation type="submission" date="2017-09" db="EMBL/GenBank/DDBJ databases">
        <title>Depth-based differentiation of microbial function through sediment-hosted aquifers and enrichment of novel symbionts in the deep terrestrial subsurface.</title>
        <authorList>
            <person name="Probst A.J."/>
            <person name="Ladd B."/>
            <person name="Jarett J.K."/>
            <person name="Geller-Mcgrath D.E."/>
            <person name="Sieber C.M."/>
            <person name="Emerson J.B."/>
            <person name="Anantharaman K."/>
            <person name="Thomas B.C."/>
            <person name="Malmstrom R."/>
            <person name="Stieglmeier M."/>
            <person name="Klingl A."/>
            <person name="Woyke T."/>
            <person name="Ryan C.M."/>
            <person name="Banfield J.F."/>
        </authorList>
    </citation>
    <scope>NUCLEOTIDE SEQUENCE [LARGE SCALE GENOMIC DNA]</scope>
    <source>
        <strain evidence="3">CG11_big_fil_rev_8_21_14_0_20_44_10</strain>
    </source>
</reference>
<name>A0A2H0KPQ8_9BACT</name>
<dbReference type="EMBL" id="PCVN01000094">
    <property type="protein sequence ID" value="PIQ74158.1"/>
    <property type="molecule type" value="Genomic_DNA"/>
</dbReference>
<dbReference type="InterPro" id="IPR000238">
    <property type="entry name" value="RbfA"/>
</dbReference>
<keyword evidence="1 2" id="KW-0690">Ribosome biogenesis</keyword>
<dbReference type="InterPro" id="IPR023799">
    <property type="entry name" value="RbfA_dom_sf"/>
</dbReference>
<gene>
    <name evidence="2 3" type="primary">rbfA</name>
    <name evidence="3" type="ORF">COV85_03630</name>
</gene>
<evidence type="ECO:0000313" key="4">
    <source>
        <dbReference type="Proteomes" id="UP000231550"/>
    </source>
</evidence>
<comment type="subunit">
    <text evidence="2">Monomer. Binds 30S ribosomal subunits, but not 50S ribosomal subunits or 70S ribosomes.</text>
</comment>
<comment type="function">
    <text evidence="2">One of several proteins that assist in the late maturation steps of the functional core of the 30S ribosomal subunit. Associates with free 30S ribosomal subunits (but not with 30S subunits that are part of 70S ribosomes or polysomes). Required for efficient processing of 16S rRNA. May interact with the 5'-terminal helix region of 16S rRNA.</text>
</comment>
<dbReference type="Pfam" id="PF02033">
    <property type="entry name" value="RBFA"/>
    <property type="match status" value="1"/>
</dbReference>
<organism evidence="3 4">
    <name type="scientific">Candidatus Portnoybacteria bacterium CG11_big_fil_rev_8_21_14_0_20_44_10</name>
    <dbReference type="NCBI Taxonomy" id="1974818"/>
    <lineage>
        <taxon>Bacteria</taxon>
        <taxon>Candidatus Portnoyibacteriota</taxon>
    </lineage>
</organism>
<dbReference type="GO" id="GO:0030490">
    <property type="term" value="P:maturation of SSU-rRNA"/>
    <property type="evidence" value="ECO:0007669"/>
    <property type="project" value="UniProtKB-UniRule"/>
</dbReference>
<comment type="caution">
    <text evidence="3">The sequence shown here is derived from an EMBL/GenBank/DDBJ whole genome shotgun (WGS) entry which is preliminary data.</text>
</comment>
<evidence type="ECO:0000313" key="3">
    <source>
        <dbReference type="EMBL" id="PIQ74158.1"/>
    </source>
</evidence>
<dbReference type="Gene3D" id="3.30.300.20">
    <property type="match status" value="1"/>
</dbReference>
<dbReference type="PROSITE" id="PS01319">
    <property type="entry name" value="RBFA"/>
    <property type="match status" value="1"/>
</dbReference>
<accession>A0A2H0KPQ8</accession>
<dbReference type="InterPro" id="IPR015946">
    <property type="entry name" value="KH_dom-like_a/b"/>
</dbReference>
<dbReference type="SUPFAM" id="SSF89919">
    <property type="entry name" value="Ribosome-binding factor A, RbfA"/>
    <property type="match status" value="1"/>
</dbReference>
<sequence>MYRIEKVNSLLTEEVAKILLEELEFPRGTLVSVTHAEATPDMREAKIFISVLPFEKHPRILEILGKNIYWIQQILNKRLVMRPMPKIIFKIDSSIEEMDNLNRLLLNNDK</sequence>
<comment type="similarity">
    <text evidence="2">Belongs to the RbfA family.</text>
</comment>
<dbReference type="InterPro" id="IPR020053">
    <property type="entry name" value="Ribosome-bd_factorA_CS"/>
</dbReference>
<dbReference type="AlphaFoldDB" id="A0A2H0KPQ8"/>
<keyword evidence="2" id="KW-0963">Cytoplasm</keyword>
<evidence type="ECO:0000256" key="1">
    <source>
        <dbReference type="ARBA" id="ARBA00022517"/>
    </source>
</evidence>
<protein>
    <recommendedName>
        <fullName evidence="2">Ribosome-binding factor A</fullName>
    </recommendedName>
</protein>
<proteinExistence type="inferred from homology"/>
<comment type="subcellular location">
    <subcellularLocation>
        <location evidence="2">Cytoplasm</location>
    </subcellularLocation>
</comment>
<dbReference type="GO" id="GO:0005737">
    <property type="term" value="C:cytoplasm"/>
    <property type="evidence" value="ECO:0007669"/>
    <property type="project" value="UniProtKB-SubCell"/>
</dbReference>